<name>A0A7R9A3Z2_9CRUS</name>
<dbReference type="EMBL" id="LR899723">
    <property type="protein sequence ID" value="CAD7242026.1"/>
    <property type="molecule type" value="Genomic_DNA"/>
</dbReference>
<dbReference type="OrthoDB" id="5831905at2759"/>
<proteinExistence type="predicted"/>
<protein>
    <submittedName>
        <fullName evidence="2">Uncharacterized protein</fullName>
    </submittedName>
</protein>
<evidence type="ECO:0000256" key="1">
    <source>
        <dbReference type="SAM" id="MobiDB-lite"/>
    </source>
</evidence>
<dbReference type="EMBL" id="CAJPEV010000206">
    <property type="protein sequence ID" value="CAG0882365.1"/>
    <property type="molecule type" value="Genomic_DNA"/>
</dbReference>
<feature type="compositionally biased region" description="Polar residues" evidence="1">
    <location>
        <begin position="22"/>
        <end position="32"/>
    </location>
</feature>
<feature type="region of interest" description="Disordered" evidence="1">
    <location>
        <begin position="17"/>
        <end position="118"/>
    </location>
</feature>
<accession>A0A7R9A3Z2</accession>
<evidence type="ECO:0000313" key="3">
    <source>
        <dbReference type="Proteomes" id="UP000677054"/>
    </source>
</evidence>
<organism evidence="2">
    <name type="scientific">Darwinula stevensoni</name>
    <dbReference type="NCBI Taxonomy" id="69355"/>
    <lineage>
        <taxon>Eukaryota</taxon>
        <taxon>Metazoa</taxon>
        <taxon>Ecdysozoa</taxon>
        <taxon>Arthropoda</taxon>
        <taxon>Crustacea</taxon>
        <taxon>Oligostraca</taxon>
        <taxon>Ostracoda</taxon>
        <taxon>Podocopa</taxon>
        <taxon>Podocopida</taxon>
        <taxon>Darwinulocopina</taxon>
        <taxon>Darwinuloidea</taxon>
        <taxon>Darwinulidae</taxon>
        <taxon>Darwinula</taxon>
    </lineage>
</organism>
<dbReference type="AlphaFoldDB" id="A0A7R9A3Z2"/>
<evidence type="ECO:0000313" key="2">
    <source>
        <dbReference type="EMBL" id="CAD7242026.1"/>
    </source>
</evidence>
<sequence length="211" mass="24015">EPRSPCHSVSFFEDVSRLDDATSVSSEATLHPSTPRRRGSHLVPGGYTGGEYTEAEEEEDYSAIWSQRRRMSGSSKKRREKRRPSSPFPSSVFSGSSPSVPRLLSSLARPPSPPPVTPLVRCRRASLEPEAGPSEEETLALHREVLREVRYQPLSASKKVRLVRRAKDYIRRHEGAIEERLATSNRTWDVLMRWRLLFFRVNGKETWLACV</sequence>
<keyword evidence="3" id="KW-1185">Reference proteome</keyword>
<feature type="compositionally biased region" description="Low complexity" evidence="1">
    <location>
        <begin position="88"/>
        <end position="109"/>
    </location>
</feature>
<reference evidence="2" key="1">
    <citation type="submission" date="2020-11" db="EMBL/GenBank/DDBJ databases">
        <authorList>
            <person name="Tran Van P."/>
        </authorList>
    </citation>
    <scope>NUCLEOTIDE SEQUENCE</scope>
</reference>
<feature type="compositionally biased region" description="Basic residues" evidence="1">
    <location>
        <begin position="67"/>
        <end position="84"/>
    </location>
</feature>
<feature type="non-terminal residue" evidence="2">
    <location>
        <position position="211"/>
    </location>
</feature>
<dbReference type="Proteomes" id="UP000677054">
    <property type="component" value="Unassembled WGS sequence"/>
</dbReference>
<gene>
    <name evidence="2" type="ORF">DSTB1V02_LOCUS2001</name>
</gene>